<feature type="transmembrane region" description="Helical" evidence="8">
    <location>
        <begin position="159"/>
        <end position="178"/>
    </location>
</feature>
<evidence type="ECO:0000313" key="9">
    <source>
        <dbReference type="EMBL" id="BBH93658.1"/>
    </source>
</evidence>
<dbReference type="EMBL" id="AP019377">
    <property type="protein sequence ID" value="BBH93658.1"/>
    <property type="molecule type" value="Genomic_DNA"/>
</dbReference>
<evidence type="ECO:0000256" key="4">
    <source>
        <dbReference type="ARBA" id="ARBA00022679"/>
    </source>
</evidence>
<proteinExistence type="predicted"/>
<comment type="subcellular location">
    <subcellularLocation>
        <location evidence="1">Cell membrane</location>
        <topology evidence="1">Multi-pass membrane protein</topology>
    </subcellularLocation>
</comment>
<evidence type="ECO:0000256" key="8">
    <source>
        <dbReference type="SAM" id="Phobius"/>
    </source>
</evidence>
<dbReference type="GO" id="GO:0009103">
    <property type="term" value="P:lipopolysaccharide biosynthetic process"/>
    <property type="evidence" value="ECO:0007669"/>
    <property type="project" value="UniProtKB-ARBA"/>
</dbReference>
<feature type="transmembrane region" description="Helical" evidence="8">
    <location>
        <begin position="336"/>
        <end position="354"/>
    </location>
</feature>
<dbReference type="AlphaFoldDB" id="A0A455T1B8"/>
<keyword evidence="5 8" id="KW-0812">Transmembrane</keyword>
<keyword evidence="2" id="KW-1003">Cell membrane</keyword>
<evidence type="ECO:0000256" key="1">
    <source>
        <dbReference type="ARBA" id="ARBA00004651"/>
    </source>
</evidence>
<evidence type="ECO:0000256" key="5">
    <source>
        <dbReference type="ARBA" id="ARBA00022692"/>
    </source>
</evidence>
<feature type="transmembrane region" description="Helical" evidence="8">
    <location>
        <begin position="40"/>
        <end position="60"/>
    </location>
</feature>
<protein>
    <recommendedName>
        <fullName evidence="10">Glycosyltransferase RgtA/B/C/D-like domain-containing protein</fullName>
    </recommendedName>
</protein>
<dbReference type="InterPro" id="IPR050297">
    <property type="entry name" value="LipidA_mod_glycosyltrf_83"/>
</dbReference>
<feature type="transmembrane region" description="Helical" evidence="8">
    <location>
        <begin position="100"/>
        <end position="119"/>
    </location>
</feature>
<evidence type="ECO:0000256" key="3">
    <source>
        <dbReference type="ARBA" id="ARBA00022676"/>
    </source>
</evidence>
<dbReference type="GO" id="GO:0016763">
    <property type="term" value="F:pentosyltransferase activity"/>
    <property type="evidence" value="ECO:0007669"/>
    <property type="project" value="TreeGrafter"/>
</dbReference>
<keyword evidence="6 8" id="KW-1133">Transmembrane helix</keyword>
<reference evidence="9" key="1">
    <citation type="submission" date="2018-12" db="EMBL/GenBank/DDBJ databases">
        <title>Novel natural products biosynthetic potential of the class Ktedonobacteria.</title>
        <authorList>
            <person name="Zheng Y."/>
            <person name="Saitou A."/>
            <person name="Wang C.M."/>
            <person name="Toyoda A."/>
            <person name="Minakuchi Y."/>
            <person name="Sekiguchi Y."/>
            <person name="Ueda K."/>
            <person name="Takano H."/>
            <person name="Sakai Y."/>
            <person name="Yokota A."/>
            <person name="Yabe S."/>
        </authorList>
    </citation>
    <scope>NUCLEOTIDE SEQUENCE</scope>
    <source>
        <strain evidence="9">A3-2</strain>
    </source>
</reference>
<keyword evidence="3" id="KW-0328">Glycosyltransferase</keyword>
<dbReference type="PANTHER" id="PTHR33908:SF11">
    <property type="entry name" value="MEMBRANE PROTEIN"/>
    <property type="match status" value="1"/>
</dbReference>
<feature type="transmembrane region" description="Helical" evidence="8">
    <location>
        <begin position="361"/>
        <end position="381"/>
    </location>
</feature>
<evidence type="ECO:0000256" key="2">
    <source>
        <dbReference type="ARBA" id="ARBA00022475"/>
    </source>
</evidence>
<feature type="transmembrane region" description="Helical" evidence="8">
    <location>
        <begin position="387"/>
        <end position="407"/>
    </location>
</feature>
<feature type="transmembrane region" description="Helical" evidence="8">
    <location>
        <begin position="185"/>
        <end position="202"/>
    </location>
</feature>
<feature type="transmembrane region" description="Helical" evidence="8">
    <location>
        <begin position="414"/>
        <end position="432"/>
    </location>
</feature>
<name>A0A455T1B8_9CHLR</name>
<accession>A0A455T1B8</accession>
<evidence type="ECO:0008006" key="10">
    <source>
        <dbReference type="Google" id="ProtNLM"/>
    </source>
</evidence>
<dbReference type="PANTHER" id="PTHR33908">
    <property type="entry name" value="MANNOSYLTRANSFERASE YKCB-RELATED"/>
    <property type="match status" value="1"/>
</dbReference>
<feature type="transmembrane region" description="Helical" evidence="8">
    <location>
        <begin position="252"/>
        <end position="272"/>
    </location>
</feature>
<feature type="transmembrane region" description="Helical" evidence="8">
    <location>
        <begin position="214"/>
        <end position="240"/>
    </location>
</feature>
<evidence type="ECO:0000256" key="6">
    <source>
        <dbReference type="ARBA" id="ARBA00022989"/>
    </source>
</evidence>
<keyword evidence="4" id="KW-0808">Transferase</keyword>
<dbReference type="GO" id="GO:0005886">
    <property type="term" value="C:plasma membrane"/>
    <property type="evidence" value="ECO:0007669"/>
    <property type="project" value="UniProtKB-SubCell"/>
</dbReference>
<sequence>MVDVKQAIPNNLIDQTFSALRHTGSVLVDARGDRQKPWRLIGLAAIGVGYLLLALIHWHVKPPHGGLHFVLLAEGWLQGHLYVAGSPGPYQDYTFYRGHWYVAFPPLPAVLLLPLVALFHEHHAPLYNYAFSIFLSLINIILLFWVLKHFARYRSQISRPASLLLLLFFFALGSEYLYVSLQGSVWFMAHVVATTFILLYVGECLGRRRALLSGFWLGLAFLARATALLLCPLFLLLELLERGRERPARTLLARWLAFALPPLLCVLGMLIYNKLRFDSFLDFGYTNMSVNAALARDLHTYGQFSLHYLGRNLHYMLFEPFHLQLKFPFVTFNPKGTGIFFTMPFLLLSFCAFCERGNRPLALALLLPCLLTLVPLLLYFNTGWWQFGWRFCLDFLPCALLLAALGLHRRTQPLAYTSVIASAVLNVIGAFSL</sequence>
<evidence type="ECO:0000256" key="7">
    <source>
        <dbReference type="ARBA" id="ARBA00023136"/>
    </source>
</evidence>
<gene>
    <name evidence="9" type="ORF">KTA_18570</name>
</gene>
<feature type="transmembrane region" description="Helical" evidence="8">
    <location>
        <begin position="126"/>
        <end position="147"/>
    </location>
</feature>
<organism evidence="9">
    <name type="scientific">Thermogemmatispora argillosa</name>
    <dbReference type="NCBI Taxonomy" id="2045280"/>
    <lineage>
        <taxon>Bacteria</taxon>
        <taxon>Bacillati</taxon>
        <taxon>Chloroflexota</taxon>
        <taxon>Ktedonobacteria</taxon>
        <taxon>Thermogemmatisporales</taxon>
        <taxon>Thermogemmatisporaceae</taxon>
        <taxon>Thermogemmatispora</taxon>
    </lineage>
</organism>
<keyword evidence="7 8" id="KW-0472">Membrane</keyword>